<proteinExistence type="predicted"/>
<protein>
    <recommendedName>
        <fullName evidence="4">Pentapeptide repeat-containing protein</fullName>
    </recommendedName>
</protein>
<sequence length="538" mass="60803">MDTVLSAPKPQGVDDWLCDVAGQETFYTALSRHLAKQLTRQASGVSLADAEAFIDAGLYHARQRDEASDDRLMSLDAPEDEAVAPSISLFELDLDFARRQTPLIVRAIHFPACDERLGYDYAALLRLFPALYFIDCHFTCEPLSLGYSTHSRFEDCTFDLPWRVEDGSGPGQDHVLFDRCRFEQGIAIQGNELGQSPIDSALAFFRDGVIRGCLCLQNMATDIPVFANTLAEKTQIDRIALEHCELGGRFTLANTGPITDISFNSTVFLDKFALIHCPVGRFSAKNVNFEGLADFYQSTFESFLVRKSIFRDFAGFEDCRFGAADKSGGRITLRYVSFYSFTNFRSATFHLPLDLRSTNRREPPNFLDATFSPHARKSTDRETFRIIKHSFEAVGNRIEANAYFAHEMEAYRRELSEAARRDGRHKRFWERLLVSLNFVLSRHGQSYWQPLLGVFACAGVIALQQANWHRGWLTWPAATPDVIPALGATLNAWASGMVIFRPLYAAFPGQEAFILLMAVLLSTCLWHFLVASRRHHRR</sequence>
<evidence type="ECO:0000313" key="3">
    <source>
        <dbReference type="Proteomes" id="UP001500133"/>
    </source>
</evidence>
<feature type="transmembrane region" description="Helical" evidence="1">
    <location>
        <begin position="512"/>
        <end position="531"/>
    </location>
</feature>
<comment type="caution">
    <text evidence="2">The sequence shown here is derived from an EMBL/GenBank/DDBJ whole genome shotgun (WGS) entry which is preliminary data.</text>
</comment>
<accession>A0ABP7LRH5</accession>
<dbReference type="RefSeq" id="WP_344703670.1">
    <property type="nucleotide sequence ID" value="NZ_BAAAZT010000065.1"/>
</dbReference>
<evidence type="ECO:0008006" key="4">
    <source>
        <dbReference type="Google" id="ProtNLM"/>
    </source>
</evidence>
<name>A0ABP7LRH5_9GAMM</name>
<reference evidence="3" key="1">
    <citation type="journal article" date="2019" name="Int. J. Syst. Evol. Microbiol.">
        <title>The Global Catalogue of Microorganisms (GCM) 10K type strain sequencing project: providing services to taxonomists for standard genome sequencing and annotation.</title>
        <authorList>
            <consortium name="The Broad Institute Genomics Platform"/>
            <consortium name="The Broad Institute Genome Sequencing Center for Infectious Disease"/>
            <person name="Wu L."/>
            <person name="Ma J."/>
        </authorList>
    </citation>
    <scope>NUCLEOTIDE SEQUENCE [LARGE SCALE GENOMIC DNA]</scope>
    <source>
        <strain evidence="3">JCM 16914</strain>
    </source>
</reference>
<keyword evidence="1" id="KW-0812">Transmembrane</keyword>
<evidence type="ECO:0000313" key="2">
    <source>
        <dbReference type="EMBL" id="GAA3904772.1"/>
    </source>
</evidence>
<keyword evidence="1" id="KW-1133">Transmembrane helix</keyword>
<keyword evidence="3" id="KW-1185">Reference proteome</keyword>
<keyword evidence="1" id="KW-0472">Membrane</keyword>
<organism evidence="2 3">
    <name type="scientific">Halomonas cibimaris</name>
    <dbReference type="NCBI Taxonomy" id="657012"/>
    <lineage>
        <taxon>Bacteria</taxon>
        <taxon>Pseudomonadati</taxon>
        <taxon>Pseudomonadota</taxon>
        <taxon>Gammaproteobacteria</taxon>
        <taxon>Oceanospirillales</taxon>
        <taxon>Halomonadaceae</taxon>
        <taxon>Halomonas</taxon>
    </lineage>
</organism>
<gene>
    <name evidence="2" type="ORF">GCM10022228_13720</name>
</gene>
<dbReference type="EMBL" id="BAAAZT010000065">
    <property type="protein sequence ID" value="GAA3904772.1"/>
    <property type="molecule type" value="Genomic_DNA"/>
</dbReference>
<evidence type="ECO:0000256" key="1">
    <source>
        <dbReference type="SAM" id="Phobius"/>
    </source>
</evidence>
<dbReference type="Proteomes" id="UP001500133">
    <property type="component" value="Unassembled WGS sequence"/>
</dbReference>